<keyword evidence="2" id="KW-1185">Reference proteome</keyword>
<dbReference type="RefSeq" id="XP_070883279.1">
    <property type="nucleotide sequence ID" value="XM_071029912.1"/>
</dbReference>
<evidence type="ECO:0000313" key="1">
    <source>
        <dbReference type="EMBL" id="KAL2864300.1"/>
    </source>
</evidence>
<reference evidence="1 2" key="1">
    <citation type="submission" date="2024-07" db="EMBL/GenBank/DDBJ databases">
        <title>Section-level genome sequencing and comparative genomics of Aspergillus sections Usti and Cavernicolus.</title>
        <authorList>
            <consortium name="Lawrence Berkeley National Laboratory"/>
            <person name="Nybo J.L."/>
            <person name="Vesth T.C."/>
            <person name="Theobald S."/>
            <person name="Frisvad J.C."/>
            <person name="Larsen T.O."/>
            <person name="Kjaerboelling I."/>
            <person name="Rothschild-Mancinelli K."/>
            <person name="Lyhne E.K."/>
            <person name="Kogle M.E."/>
            <person name="Barry K."/>
            <person name="Clum A."/>
            <person name="Na H."/>
            <person name="Ledsgaard L."/>
            <person name="Lin J."/>
            <person name="Lipzen A."/>
            <person name="Kuo A."/>
            <person name="Riley R."/>
            <person name="Mondo S."/>
            <person name="Labutti K."/>
            <person name="Haridas S."/>
            <person name="Pangalinan J."/>
            <person name="Salamov A.A."/>
            <person name="Simmons B.A."/>
            <person name="Magnuson J.K."/>
            <person name="Chen J."/>
            <person name="Drula E."/>
            <person name="Henrissat B."/>
            <person name="Wiebenga A."/>
            <person name="Lubbers R.J."/>
            <person name="Gomes A.C."/>
            <person name="Macurrencykelacurrency M.R."/>
            <person name="Stajich J."/>
            <person name="Grigoriev I.V."/>
            <person name="Mortensen U.H."/>
            <person name="De Vries R.P."/>
            <person name="Baker S.E."/>
            <person name="Andersen M.R."/>
        </authorList>
    </citation>
    <scope>NUCLEOTIDE SEQUENCE [LARGE SCALE GENOMIC DNA]</scope>
    <source>
        <strain evidence="1 2">CBS 449.75</strain>
    </source>
</reference>
<comment type="caution">
    <text evidence="1">The sequence shown here is derived from an EMBL/GenBank/DDBJ whole genome shotgun (WGS) entry which is preliminary data.</text>
</comment>
<dbReference type="GeneID" id="98144984"/>
<name>A0ABR4LIG4_9EURO</name>
<gene>
    <name evidence="1" type="ORF">BJX67DRAFT_361720</name>
</gene>
<sequence length="153" mass="16880">MPRHLANASLCCNAMPGWCSLDTFQPGQIGDEFSELQMKLPPIRVGATRDDQESDTVVYPGAVVCPQVWMVLCLANLGRESNAYSPEEDRRCPLTQIATCRIQGAECCRRVPLKLSPRILSMRGGVDVEKELKISMIASHISTRKSLNGVFLS</sequence>
<dbReference type="EMBL" id="JBFXLQ010000042">
    <property type="protein sequence ID" value="KAL2864300.1"/>
    <property type="molecule type" value="Genomic_DNA"/>
</dbReference>
<protein>
    <submittedName>
        <fullName evidence="1">Uncharacterized protein</fullName>
    </submittedName>
</protein>
<organism evidence="1 2">
    <name type="scientific">Aspergillus lucknowensis</name>
    <dbReference type="NCBI Taxonomy" id="176173"/>
    <lineage>
        <taxon>Eukaryota</taxon>
        <taxon>Fungi</taxon>
        <taxon>Dikarya</taxon>
        <taxon>Ascomycota</taxon>
        <taxon>Pezizomycotina</taxon>
        <taxon>Eurotiomycetes</taxon>
        <taxon>Eurotiomycetidae</taxon>
        <taxon>Eurotiales</taxon>
        <taxon>Aspergillaceae</taxon>
        <taxon>Aspergillus</taxon>
        <taxon>Aspergillus subgen. Nidulantes</taxon>
    </lineage>
</organism>
<proteinExistence type="predicted"/>
<dbReference type="Proteomes" id="UP001610432">
    <property type="component" value="Unassembled WGS sequence"/>
</dbReference>
<accession>A0ABR4LIG4</accession>
<evidence type="ECO:0000313" key="2">
    <source>
        <dbReference type="Proteomes" id="UP001610432"/>
    </source>
</evidence>